<evidence type="ECO:0000256" key="1">
    <source>
        <dbReference type="SAM" id="MobiDB-lite"/>
    </source>
</evidence>
<evidence type="ECO:0000256" key="2">
    <source>
        <dbReference type="SAM" id="Phobius"/>
    </source>
</evidence>
<protein>
    <recommendedName>
        <fullName evidence="3">SPOR domain-containing protein</fullName>
    </recommendedName>
</protein>
<dbReference type="InterPro" id="IPR036680">
    <property type="entry name" value="SPOR-like_sf"/>
</dbReference>
<keyword evidence="5" id="KW-1185">Reference proteome</keyword>
<dbReference type="SUPFAM" id="SSF110997">
    <property type="entry name" value="Sporulation related repeat"/>
    <property type="match status" value="1"/>
</dbReference>
<feature type="region of interest" description="Disordered" evidence="1">
    <location>
        <begin position="122"/>
        <end position="150"/>
    </location>
</feature>
<evidence type="ECO:0000313" key="5">
    <source>
        <dbReference type="Proteomes" id="UP001338309"/>
    </source>
</evidence>
<keyword evidence="2" id="KW-0812">Transmembrane</keyword>
<dbReference type="InterPro" id="IPR007730">
    <property type="entry name" value="SPOR-like_dom"/>
</dbReference>
<keyword evidence="2" id="KW-1133">Transmembrane helix</keyword>
<sequence>MNTKGSDKKQWTDPKDFGLPWVEIKPLQANPKKNRKPVESFSAEAIQNPVQAEIEKPISSVSTEKKESKKVAESFSKASPSTPVQDKKKGTPTWAWLVFVLFAAIFAVLVWQILLQTRQTDSPVTTNSSSVQEVKDTPSTEQMQPEITSNESIQPADNEVAKVEEVQVSENNPPAAQSGTTIAQNISGNLIRIESQAERPQYFIIVGSVPSEADALKLIPDFQGKSSEVYLISPYTESKNYRVAIGKFTSFRAAAEKLDEIKSQYSEELWILKY</sequence>
<evidence type="ECO:0000259" key="3">
    <source>
        <dbReference type="PROSITE" id="PS51724"/>
    </source>
</evidence>
<organism evidence="4 5">
    <name type="scientific">Algoriphagus confluentis</name>
    <dbReference type="NCBI Taxonomy" id="1697556"/>
    <lineage>
        <taxon>Bacteria</taxon>
        <taxon>Pseudomonadati</taxon>
        <taxon>Bacteroidota</taxon>
        <taxon>Cytophagia</taxon>
        <taxon>Cytophagales</taxon>
        <taxon>Cyclobacteriaceae</taxon>
        <taxon>Algoriphagus</taxon>
    </lineage>
</organism>
<name>A0ABQ6PKH8_9BACT</name>
<feature type="domain" description="SPOR" evidence="3">
    <location>
        <begin position="196"/>
        <end position="274"/>
    </location>
</feature>
<proteinExistence type="predicted"/>
<dbReference type="Proteomes" id="UP001338309">
    <property type="component" value="Unassembled WGS sequence"/>
</dbReference>
<dbReference type="RefSeq" id="WP_338223237.1">
    <property type="nucleotide sequence ID" value="NZ_BTPD01000003.1"/>
</dbReference>
<feature type="region of interest" description="Disordered" evidence="1">
    <location>
        <begin position="52"/>
        <end position="89"/>
    </location>
</feature>
<gene>
    <name evidence="4" type="ORF">Aconfl_11270</name>
</gene>
<dbReference type="EMBL" id="BTPD01000003">
    <property type="protein sequence ID" value="GMQ28484.1"/>
    <property type="molecule type" value="Genomic_DNA"/>
</dbReference>
<evidence type="ECO:0000313" key="4">
    <source>
        <dbReference type="EMBL" id="GMQ28484.1"/>
    </source>
</evidence>
<comment type="caution">
    <text evidence="4">The sequence shown here is derived from an EMBL/GenBank/DDBJ whole genome shotgun (WGS) entry which is preliminary data.</text>
</comment>
<feature type="compositionally biased region" description="Basic and acidic residues" evidence="1">
    <location>
        <begin position="63"/>
        <end position="72"/>
    </location>
</feature>
<accession>A0ABQ6PKH8</accession>
<dbReference type="PROSITE" id="PS51724">
    <property type="entry name" value="SPOR"/>
    <property type="match status" value="1"/>
</dbReference>
<keyword evidence="2" id="KW-0472">Membrane</keyword>
<feature type="transmembrane region" description="Helical" evidence="2">
    <location>
        <begin position="94"/>
        <end position="114"/>
    </location>
</feature>
<dbReference type="Pfam" id="PF05036">
    <property type="entry name" value="SPOR"/>
    <property type="match status" value="1"/>
</dbReference>
<feature type="compositionally biased region" description="Polar residues" evidence="1">
    <location>
        <begin position="122"/>
        <end position="132"/>
    </location>
</feature>
<feature type="compositionally biased region" description="Polar residues" evidence="1">
    <location>
        <begin position="139"/>
        <end position="150"/>
    </location>
</feature>
<dbReference type="Gene3D" id="3.30.70.1070">
    <property type="entry name" value="Sporulation related repeat"/>
    <property type="match status" value="1"/>
</dbReference>
<reference evidence="4 5" key="1">
    <citation type="submission" date="2023-08" db="EMBL/GenBank/DDBJ databases">
        <title>Draft genome sequence of Algoriphagus confluentis.</title>
        <authorList>
            <person name="Takatani N."/>
            <person name="Hosokawa M."/>
            <person name="Sawabe T."/>
        </authorList>
    </citation>
    <scope>NUCLEOTIDE SEQUENCE [LARGE SCALE GENOMIC DNA]</scope>
    <source>
        <strain evidence="4 5">NBRC 111222</strain>
    </source>
</reference>